<feature type="region of interest" description="Disordered" evidence="1">
    <location>
        <begin position="130"/>
        <end position="149"/>
    </location>
</feature>
<dbReference type="AlphaFoldDB" id="E8R108"/>
<dbReference type="EMBL" id="CP002353">
    <property type="protein sequence ID" value="ADV63359.1"/>
    <property type="molecule type" value="Genomic_DNA"/>
</dbReference>
<dbReference type="HOGENOM" id="CLU_952412_0_0_0"/>
<keyword evidence="3" id="KW-1185">Reference proteome</keyword>
<reference evidence="2 3" key="2">
    <citation type="journal article" date="2011" name="Stand. Genomic Sci.">
        <title>Complete genome sequence of Isosphaera pallida type strain (IS1B).</title>
        <authorList>
            <consortium name="US DOE Joint Genome Institute (JGI-PGF)"/>
            <person name="Goker M."/>
            <person name="Cleland D."/>
            <person name="Saunders E."/>
            <person name="Lapidus A."/>
            <person name="Nolan M."/>
            <person name="Lucas S."/>
            <person name="Hammon N."/>
            <person name="Deshpande S."/>
            <person name="Cheng J.F."/>
            <person name="Tapia R."/>
            <person name="Han C."/>
            <person name="Goodwin L."/>
            <person name="Pitluck S."/>
            <person name="Liolios K."/>
            <person name="Pagani I."/>
            <person name="Ivanova N."/>
            <person name="Mavromatis K."/>
            <person name="Pati A."/>
            <person name="Chen A."/>
            <person name="Palaniappan K."/>
            <person name="Land M."/>
            <person name="Hauser L."/>
            <person name="Chang Y.J."/>
            <person name="Jeffries C.D."/>
            <person name="Detter J.C."/>
            <person name="Beck B."/>
            <person name="Woyke T."/>
            <person name="Bristow J."/>
            <person name="Eisen J.A."/>
            <person name="Markowitz V."/>
            <person name="Hugenholtz P."/>
            <person name="Kyrpides N.C."/>
            <person name="Klenk H.P."/>
        </authorList>
    </citation>
    <scope>NUCLEOTIDE SEQUENCE [LARGE SCALE GENOMIC DNA]</scope>
    <source>
        <strain evidence="3">ATCC 43644 / DSM 9630 / IS1B</strain>
    </source>
</reference>
<sequence length="292" mass="32292">MAHLWTGSDSRQLRTRRVSKQRILATDGLESRTLLTISAPLELEPPAVVVAVATPEPAPPPPTDAMVDVVALSDVVTSTDSPHITESPVSPVADPTSAPVRPNSSPLPPPPSAPGRSMPTNRLESAVLPHDRPARDPAFGAARPNEWSQPLDPAAFRAYREQAELNRDPEQRDKPLRVRPSLRVNTPWIQPGQQRIGRSSERLIPIERLQPGEFRAMTPQERSVWLADQRDARNRPRLTGNPETDRAILAASQNGWSRHQPPKSQSDLEKFGKRVGEFFEDSWESLKSVFGA</sequence>
<dbReference type="KEGG" id="ipa:Isop_2793"/>
<accession>E8R108</accession>
<dbReference type="InParanoid" id="E8R108"/>
<dbReference type="RefSeq" id="WP_013565647.1">
    <property type="nucleotide sequence ID" value="NC_014962.1"/>
</dbReference>
<proteinExistence type="predicted"/>
<reference key="1">
    <citation type="submission" date="2010-11" db="EMBL/GenBank/DDBJ databases">
        <title>The complete sequence of chromosome of Isophaera pallida ATCC 43644.</title>
        <authorList>
            <consortium name="US DOE Joint Genome Institute (JGI-PGF)"/>
            <person name="Lucas S."/>
            <person name="Copeland A."/>
            <person name="Lapidus A."/>
            <person name="Bruce D."/>
            <person name="Goodwin L."/>
            <person name="Pitluck S."/>
            <person name="Kyrpides N."/>
            <person name="Mavromatis K."/>
            <person name="Pagani I."/>
            <person name="Ivanova N."/>
            <person name="Saunders E."/>
            <person name="Brettin T."/>
            <person name="Detter J.C."/>
            <person name="Han C."/>
            <person name="Tapia R."/>
            <person name="Land M."/>
            <person name="Hauser L."/>
            <person name="Markowitz V."/>
            <person name="Cheng J.-F."/>
            <person name="Hugenholtz P."/>
            <person name="Woyke T."/>
            <person name="Wu D."/>
            <person name="Eisen J.A."/>
        </authorList>
    </citation>
    <scope>NUCLEOTIDE SEQUENCE</scope>
    <source>
        <strain>ATCC 43644</strain>
    </source>
</reference>
<feature type="region of interest" description="Disordered" evidence="1">
    <location>
        <begin position="225"/>
        <end position="268"/>
    </location>
</feature>
<evidence type="ECO:0000313" key="2">
    <source>
        <dbReference type="EMBL" id="ADV63359.1"/>
    </source>
</evidence>
<feature type="compositionally biased region" description="Polar residues" evidence="1">
    <location>
        <begin position="251"/>
        <end position="265"/>
    </location>
</feature>
<feature type="compositionally biased region" description="Polar residues" evidence="1">
    <location>
        <begin position="77"/>
        <end position="88"/>
    </location>
</feature>
<name>E8R108_ISOPI</name>
<evidence type="ECO:0000256" key="1">
    <source>
        <dbReference type="SAM" id="MobiDB-lite"/>
    </source>
</evidence>
<evidence type="ECO:0000313" key="3">
    <source>
        <dbReference type="Proteomes" id="UP000008631"/>
    </source>
</evidence>
<organism evidence="2 3">
    <name type="scientific">Isosphaera pallida (strain ATCC 43644 / DSM 9630 / IS1B)</name>
    <dbReference type="NCBI Taxonomy" id="575540"/>
    <lineage>
        <taxon>Bacteria</taxon>
        <taxon>Pseudomonadati</taxon>
        <taxon>Planctomycetota</taxon>
        <taxon>Planctomycetia</taxon>
        <taxon>Isosphaerales</taxon>
        <taxon>Isosphaeraceae</taxon>
        <taxon>Isosphaera</taxon>
    </lineage>
</organism>
<dbReference type="Proteomes" id="UP000008631">
    <property type="component" value="Chromosome"/>
</dbReference>
<protein>
    <submittedName>
        <fullName evidence="2">Uncharacterized protein</fullName>
    </submittedName>
</protein>
<feature type="region of interest" description="Disordered" evidence="1">
    <location>
        <begin position="77"/>
        <end position="121"/>
    </location>
</feature>
<gene>
    <name evidence="2" type="ordered locus">Isop_2793</name>
</gene>